<feature type="signal peptide" evidence="12">
    <location>
        <begin position="1"/>
        <end position="27"/>
    </location>
</feature>
<dbReference type="InterPro" id="IPR000531">
    <property type="entry name" value="Beta-barrel_TonB"/>
</dbReference>
<keyword evidence="9 10" id="KW-0998">Cell outer membrane</keyword>
<keyword evidence="7 11" id="KW-0798">TonB box</keyword>
<evidence type="ECO:0000256" key="9">
    <source>
        <dbReference type="ARBA" id="ARBA00023237"/>
    </source>
</evidence>
<gene>
    <name evidence="14" type="ORF">GCM10010833_30040</name>
</gene>
<evidence type="ECO:0000256" key="12">
    <source>
        <dbReference type="SAM" id="SignalP"/>
    </source>
</evidence>
<reference evidence="15" key="1">
    <citation type="journal article" date="2019" name="Int. J. Syst. Evol. Microbiol.">
        <title>The Global Catalogue of Microorganisms (GCM) 10K type strain sequencing project: providing services to taxonomists for standard genome sequencing and annotation.</title>
        <authorList>
            <consortium name="The Broad Institute Genomics Platform"/>
            <consortium name="The Broad Institute Genome Sequencing Center for Infectious Disease"/>
            <person name="Wu L."/>
            <person name="Ma J."/>
        </authorList>
    </citation>
    <scope>NUCLEOTIDE SEQUENCE [LARGE SCALE GENOMIC DNA]</scope>
    <source>
        <strain evidence="15">CGMCC 1.12851</strain>
    </source>
</reference>
<keyword evidence="12" id="KW-0732">Signal</keyword>
<comment type="subcellular location">
    <subcellularLocation>
        <location evidence="1 10">Cell outer membrane</location>
        <topology evidence="1 10">Multi-pass membrane protein</topology>
    </subcellularLocation>
</comment>
<dbReference type="Gene3D" id="2.170.130.10">
    <property type="entry name" value="TonB-dependent receptor, plug domain"/>
    <property type="match status" value="1"/>
</dbReference>
<dbReference type="Pfam" id="PF07715">
    <property type="entry name" value="Plug"/>
    <property type="match status" value="1"/>
</dbReference>
<dbReference type="SUPFAM" id="SSF56935">
    <property type="entry name" value="Porins"/>
    <property type="match status" value="1"/>
</dbReference>
<dbReference type="EMBL" id="BMGD01000006">
    <property type="protein sequence ID" value="GGB72846.1"/>
    <property type="molecule type" value="Genomic_DNA"/>
</dbReference>
<name>A0ABQ1JMI8_9SPHN</name>
<dbReference type="InterPro" id="IPR012910">
    <property type="entry name" value="Plug_dom"/>
</dbReference>
<keyword evidence="6" id="KW-0408">Iron</keyword>
<dbReference type="Gene3D" id="3.55.50.30">
    <property type="match status" value="1"/>
</dbReference>
<feature type="domain" description="Secretin/TonB short N-terminal" evidence="13">
    <location>
        <begin position="55"/>
        <end position="105"/>
    </location>
</feature>
<evidence type="ECO:0000256" key="10">
    <source>
        <dbReference type="PROSITE-ProRule" id="PRU01360"/>
    </source>
</evidence>
<feature type="chain" id="PRO_5045905895" description="Secretin/TonB short N-terminal domain-containing protein" evidence="12">
    <location>
        <begin position="28"/>
        <end position="847"/>
    </location>
</feature>
<evidence type="ECO:0000256" key="3">
    <source>
        <dbReference type="ARBA" id="ARBA00022452"/>
    </source>
</evidence>
<dbReference type="RefSeq" id="WP_229737078.1">
    <property type="nucleotide sequence ID" value="NZ_BMGD01000006.1"/>
</dbReference>
<dbReference type="PANTHER" id="PTHR47234:SF3">
    <property type="entry name" value="SECRETIN_TONB SHORT N-TERMINAL DOMAIN-CONTAINING PROTEIN"/>
    <property type="match status" value="1"/>
</dbReference>
<organism evidence="14 15">
    <name type="scientific">Blastomonas aquatica</name>
    <dbReference type="NCBI Taxonomy" id="1510276"/>
    <lineage>
        <taxon>Bacteria</taxon>
        <taxon>Pseudomonadati</taxon>
        <taxon>Pseudomonadota</taxon>
        <taxon>Alphaproteobacteria</taxon>
        <taxon>Sphingomonadales</taxon>
        <taxon>Sphingomonadaceae</taxon>
        <taxon>Blastomonas</taxon>
    </lineage>
</organism>
<dbReference type="InterPro" id="IPR036942">
    <property type="entry name" value="Beta-barrel_TonB_sf"/>
</dbReference>
<evidence type="ECO:0000313" key="15">
    <source>
        <dbReference type="Proteomes" id="UP000614261"/>
    </source>
</evidence>
<keyword evidence="8 10" id="KW-0472">Membrane</keyword>
<keyword evidence="5 10" id="KW-0812">Transmembrane</keyword>
<comment type="similarity">
    <text evidence="10 11">Belongs to the TonB-dependent receptor family.</text>
</comment>
<dbReference type="PANTHER" id="PTHR47234">
    <property type="match status" value="1"/>
</dbReference>
<evidence type="ECO:0000256" key="1">
    <source>
        <dbReference type="ARBA" id="ARBA00004571"/>
    </source>
</evidence>
<accession>A0ABQ1JMI8</accession>
<keyword evidence="4" id="KW-0406">Ion transport</keyword>
<evidence type="ECO:0000256" key="11">
    <source>
        <dbReference type="RuleBase" id="RU003357"/>
    </source>
</evidence>
<sequence length="847" mass="89248">MMSGKYRFVHALMAGVALGCVPAVAHAQQHEKIVFDQPAQDLGDALRSVAARAAIELYALADDLEGLQAPRLEGSLTTREAIEALLRGTGLVAQFEQGSVTIRRAGGRRAGQTSSQSDQIVVTGSRIKGAPSPVPVTTVTSEDIRNGGLNDLGEVARSLPQNFGGGQNPGIGNTQGAQNENVNVNGASTFNLRGIGPNATLTLINGNRFAFSGINSVIDVSAIPVAAVERVEVIADGASAIYGADAVAGVVNIILRKSYDGVSTTARVGGSTDGGNFQQQLSVLAGTSWSTGGVLAAYDVSSTSSIQAGSRSYAVSNNPDATLFPDLRRHAILVSAHQAFGDRVELSADAIFKTGRQIGASGFSATVPVTTSGNQVRTEFETFGIAPKIVVDLSDGWTFETLGFYGTDTTDGLTRVYSGGIQTSTGPRYFFNRNFSVEAGLQGALFELPGGPARIAAGAGYRSSFFEARLGGRAFDQLRRNYFAYGELFLPLTSPEQGVALAHRASLTGALRYEDNSDSGDIVTPKLGMIHEPVAGLTFGISWGKSFKLPTLFQQYTGYSAVLVPVGGFGQGFPASSTLAIAQGASEMLGPERSENWTFSATVKPVRGLELSAAYFHIDYTDRVTPPLASGAGALNNPIFADLITFNPSAALLDALFSGANGGLQNGTGAPYDPRRVIALLDARTRNIAQQTYSGVDVGLRYDLETGPGQRLSLSGGGTWMESSQRLLPGLPVTELAGNIFFPPHVRARAGATYSTKRFSLSSFVNHSGGVTDNRRPVRTKLSSFTTLDLTARLTLGTGTEIALNALNLFNEKPDRIFTAAAFDAAFDTTNYSAVGRFLGLTVRHDW</sequence>
<evidence type="ECO:0000259" key="13">
    <source>
        <dbReference type="SMART" id="SM00965"/>
    </source>
</evidence>
<evidence type="ECO:0000256" key="5">
    <source>
        <dbReference type="ARBA" id="ARBA00022692"/>
    </source>
</evidence>
<keyword evidence="15" id="KW-1185">Reference proteome</keyword>
<keyword evidence="2 10" id="KW-0813">Transport</keyword>
<keyword evidence="4" id="KW-0410">Iron transport</keyword>
<dbReference type="InterPro" id="IPR039426">
    <property type="entry name" value="TonB-dep_rcpt-like"/>
</dbReference>
<evidence type="ECO:0000256" key="2">
    <source>
        <dbReference type="ARBA" id="ARBA00022448"/>
    </source>
</evidence>
<evidence type="ECO:0000256" key="7">
    <source>
        <dbReference type="ARBA" id="ARBA00023077"/>
    </source>
</evidence>
<evidence type="ECO:0000313" key="14">
    <source>
        <dbReference type="EMBL" id="GGB72846.1"/>
    </source>
</evidence>
<protein>
    <recommendedName>
        <fullName evidence="13">Secretin/TonB short N-terminal domain-containing protein</fullName>
    </recommendedName>
</protein>
<dbReference type="Proteomes" id="UP000614261">
    <property type="component" value="Unassembled WGS sequence"/>
</dbReference>
<dbReference type="CDD" id="cd01347">
    <property type="entry name" value="ligand_gated_channel"/>
    <property type="match status" value="1"/>
</dbReference>
<keyword evidence="3 10" id="KW-1134">Transmembrane beta strand</keyword>
<evidence type="ECO:0000256" key="4">
    <source>
        <dbReference type="ARBA" id="ARBA00022496"/>
    </source>
</evidence>
<evidence type="ECO:0000256" key="8">
    <source>
        <dbReference type="ARBA" id="ARBA00023136"/>
    </source>
</evidence>
<dbReference type="Pfam" id="PF00593">
    <property type="entry name" value="TonB_dep_Rec_b-barrel"/>
    <property type="match status" value="1"/>
</dbReference>
<proteinExistence type="inferred from homology"/>
<dbReference type="PROSITE" id="PS51257">
    <property type="entry name" value="PROKAR_LIPOPROTEIN"/>
    <property type="match status" value="1"/>
</dbReference>
<evidence type="ECO:0000256" key="6">
    <source>
        <dbReference type="ARBA" id="ARBA00023004"/>
    </source>
</evidence>
<comment type="caution">
    <text evidence="14">The sequence shown here is derived from an EMBL/GenBank/DDBJ whole genome shotgun (WGS) entry which is preliminary data.</text>
</comment>
<dbReference type="Gene3D" id="2.40.170.20">
    <property type="entry name" value="TonB-dependent receptor, beta-barrel domain"/>
    <property type="match status" value="1"/>
</dbReference>
<dbReference type="InterPro" id="IPR037066">
    <property type="entry name" value="Plug_dom_sf"/>
</dbReference>
<dbReference type="PROSITE" id="PS52016">
    <property type="entry name" value="TONB_DEPENDENT_REC_3"/>
    <property type="match status" value="1"/>
</dbReference>
<dbReference type="InterPro" id="IPR011662">
    <property type="entry name" value="Secretin/TonB_short_N"/>
</dbReference>
<dbReference type="SMART" id="SM00965">
    <property type="entry name" value="STN"/>
    <property type="match status" value="1"/>
</dbReference>